<keyword evidence="3 8" id="KW-0285">Flavoprotein</keyword>
<evidence type="ECO:0000256" key="5">
    <source>
        <dbReference type="ARBA" id="ARBA00022857"/>
    </source>
</evidence>
<dbReference type="InterPro" id="IPR036188">
    <property type="entry name" value="FAD/NAD-bd_sf"/>
</dbReference>
<dbReference type="PIRSF" id="PIRSF000332">
    <property type="entry name" value="FMO"/>
    <property type="match status" value="1"/>
</dbReference>
<evidence type="ECO:0000256" key="7">
    <source>
        <dbReference type="ARBA" id="ARBA00023033"/>
    </source>
</evidence>
<organism evidence="9 10">
    <name type="scientific">Dimorphilus gyrociliatus</name>
    <dbReference type="NCBI Taxonomy" id="2664684"/>
    <lineage>
        <taxon>Eukaryota</taxon>
        <taxon>Metazoa</taxon>
        <taxon>Spiralia</taxon>
        <taxon>Lophotrochozoa</taxon>
        <taxon>Annelida</taxon>
        <taxon>Polychaeta</taxon>
        <taxon>Polychaeta incertae sedis</taxon>
        <taxon>Dinophilidae</taxon>
        <taxon>Dimorphilus</taxon>
    </lineage>
</organism>
<dbReference type="InterPro" id="IPR020946">
    <property type="entry name" value="Flavin_mOase-like"/>
</dbReference>
<dbReference type="Gene3D" id="3.50.50.60">
    <property type="entry name" value="FAD/NAD(P)-binding domain"/>
    <property type="match status" value="2"/>
</dbReference>
<evidence type="ECO:0000256" key="8">
    <source>
        <dbReference type="RuleBase" id="RU361177"/>
    </source>
</evidence>
<dbReference type="InterPro" id="IPR050346">
    <property type="entry name" value="FMO-like"/>
</dbReference>
<evidence type="ECO:0000256" key="1">
    <source>
        <dbReference type="ARBA" id="ARBA00001974"/>
    </source>
</evidence>
<evidence type="ECO:0000256" key="2">
    <source>
        <dbReference type="ARBA" id="ARBA00009183"/>
    </source>
</evidence>
<dbReference type="Proteomes" id="UP000549394">
    <property type="component" value="Unassembled WGS sequence"/>
</dbReference>
<reference evidence="9 10" key="1">
    <citation type="submission" date="2020-08" db="EMBL/GenBank/DDBJ databases">
        <authorList>
            <person name="Hejnol A."/>
        </authorList>
    </citation>
    <scope>NUCLEOTIDE SEQUENCE [LARGE SCALE GENOMIC DNA]</scope>
</reference>
<dbReference type="EC" id="1.-.-.-" evidence="8"/>
<dbReference type="AlphaFoldDB" id="A0A7I8V882"/>
<keyword evidence="7 8" id="KW-0503">Monooxygenase</keyword>
<dbReference type="PRINTS" id="PR00370">
    <property type="entry name" value="FMOXYGENASE"/>
</dbReference>
<sequence length="426" mass="48828">MRVTSLKKKLAVIGAGAGGLAVLQVFSKHLEIFELTCFEQSDKVGGTWNYTEKVGLNDLGRPLHSSMYRNMKTNLPKEVMAFQDYPFPPHLSSFLRHSDVASYLSDYAEFHQLKKYIKFHSFVKSVGKEDDGRIKIVWEVGKSGDEEDIFDYLVICNGHYTTPYTPDLRGLENFKGDVIHSHNYRKPDQYKARSVLVLGAGPSGVDIADDIASVTENTVLLSHRKPNFNPKMRPNISLVSEMTEIIGSNRVQLANGDTYEVDSIVFCTGYRYNFPFLEENVKLRITNERLYPLYKHLVDARNPNIIYLGITKTVLPFPHFHIQASFAAAVFTNQITLPCEDDMLADIENDYKWRTEELGFSEKRAHYLHQLQWAYNDDLCELASIPRLPSSVSNLYLGVHQARTQDLQHYKEKNYRIVDEHTFVEV</sequence>
<comment type="caution">
    <text evidence="9">The sequence shown here is derived from an EMBL/GenBank/DDBJ whole genome shotgun (WGS) entry which is preliminary data.</text>
</comment>
<evidence type="ECO:0000313" key="9">
    <source>
        <dbReference type="EMBL" id="CAD5110826.1"/>
    </source>
</evidence>
<dbReference type="FunFam" id="3.50.50.60:FF:000138">
    <property type="entry name" value="Flavin-containing monooxygenase"/>
    <property type="match status" value="1"/>
</dbReference>
<accession>A0A7I8V882</accession>
<evidence type="ECO:0000313" key="10">
    <source>
        <dbReference type="Proteomes" id="UP000549394"/>
    </source>
</evidence>
<dbReference type="PANTHER" id="PTHR23023">
    <property type="entry name" value="DIMETHYLANILINE MONOOXYGENASE"/>
    <property type="match status" value="1"/>
</dbReference>
<evidence type="ECO:0000256" key="3">
    <source>
        <dbReference type="ARBA" id="ARBA00022630"/>
    </source>
</evidence>
<dbReference type="EMBL" id="CAJFCJ010000001">
    <property type="protein sequence ID" value="CAD5110826.1"/>
    <property type="molecule type" value="Genomic_DNA"/>
</dbReference>
<dbReference type="InterPro" id="IPR000960">
    <property type="entry name" value="Flavin_mOase"/>
</dbReference>
<dbReference type="GO" id="GO:0050660">
    <property type="term" value="F:flavin adenine dinucleotide binding"/>
    <property type="evidence" value="ECO:0007669"/>
    <property type="project" value="InterPro"/>
</dbReference>
<evidence type="ECO:0000256" key="6">
    <source>
        <dbReference type="ARBA" id="ARBA00023002"/>
    </source>
</evidence>
<proteinExistence type="inferred from homology"/>
<keyword evidence="4 8" id="KW-0274">FAD</keyword>
<keyword evidence="10" id="KW-1185">Reference proteome</keyword>
<gene>
    <name evidence="9" type="ORF">DGYR_LOCUS186</name>
</gene>
<keyword evidence="6 8" id="KW-0560">Oxidoreductase</keyword>
<protein>
    <recommendedName>
        <fullName evidence="8">Flavin-containing monooxygenase</fullName>
        <ecNumber evidence="8">1.-.-.-</ecNumber>
    </recommendedName>
</protein>
<dbReference type="SUPFAM" id="SSF51905">
    <property type="entry name" value="FAD/NAD(P)-binding domain"/>
    <property type="match status" value="2"/>
</dbReference>
<comment type="similarity">
    <text evidence="2 8">Belongs to the FMO family.</text>
</comment>
<dbReference type="OrthoDB" id="66881at2759"/>
<dbReference type="GO" id="GO:0004499">
    <property type="term" value="F:N,N-dimethylaniline monooxygenase activity"/>
    <property type="evidence" value="ECO:0007669"/>
    <property type="project" value="InterPro"/>
</dbReference>
<keyword evidence="5" id="KW-0521">NADP</keyword>
<evidence type="ECO:0000256" key="4">
    <source>
        <dbReference type="ARBA" id="ARBA00022827"/>
    </source>
</evidence>
<name>A0A7I8V882_9ANNE</name>
<comment type="cofactor">
    <cofactor evidence="1 8">
        <name>FAD</name>
        <dbReference type="ChEBI" id="CHEBI:57692"/>
    </cofactor>
</comment>
<dbReference type="GO" id="GO:0050661">
    <property type="term" value="F:NADP binding"/>
    <property type="evidence" value="ECO:0007669"/>
    <property type="project" value="InterPro"/>
</dbReference>
<dbReference type="Pfam" id="PF00743">
    <property type="entry name" value="FMO-like"/>
    <property type="match status" value="2"/>
</dbReference>